<dbReference type="SMART" id="SM00448">
    <property type="entry name" value="REC"/>
    <property type="match status" value="1"/>
</dbReference>
<reference evidence="4" key="1">
    <citation type="submission" date="2012-06" db="EMBL/GenBank/DDBJ databases">
        <title>Complete sequence of chromosome of Desulfomonile tiedjei DSM 6799.</title>
        <authorList>
            <person name="Lucas S."/>
            <person name="Copeland A."/>
            <person name="Lapidus A."/>
            <person name="Glavina del Rio T."/>
            <person name="Dalin E."/>
            <person name="Tice H."/>
            <person name="Bruce D."/>
            <person name="Goodwin L."/>
            <person name="Pitluck S."/>
            <person name="Peters L."/>
            <person name="Ovchinnikova G."/>
            <person name="Zeytun A."/>
            <person name="Lu M."/>
            <person name="Kyrpides N."/>
            <person name="Mavromatis K."/>
            <person name="Ivanova N."/>
            <person name="Brettin T."/>
            <person name="Detter J.C."/>
            <person name="Han C."/>
            <person name="Larimer F."/>
            <person name="Land M."/>
            <person name="Hauser L."/>
            <person name="Markowitz V."/>
            <person name="Cheng J.-F."/>
            <person name="Hugenholtz P."/>
            <person name="Woyke T."/>
            <person name="Wu D."/>
            <person name="Spring S."/>
            <person name="Schroeder M."/>
            <person name="Brambilla E."/>
            <person name="Klenk H.-P."/>
            <person name="Eisen J.A."/>
        </authorList>
    </citation>
    <scope>NUCLEOTIDE SEQUENCE [LARGE SCALE GENOMIC DNA]</scope>
    <source>
        <strain evidence="4">ATCC 49306 / DSM 6799 / DCB-1</strain>
    </source>
</reference>
<protein>
    <submittedName>
        <fullName evidence="3">Response regulator with CheY-like receiver, AAA-type ATPase, and DNA-binding domains</fullName>
    </submittedName>
</protein>
<name>I4CB66_DESTA</name>
<keyword evidence="4" id="KW-1185">Reference proteome</keyword>
<proteinExistence type="predicted"/>
<evidence type="ECO:0000256" key="1">
    <source>
        <dbReference type="PROSITE-ProRule" id="PRU00169"/>
    </source>
</evidence>
<organism evidence="3 4">
    <name type="scientific">Desulfomonile tiedjei (strain ATCC 49306 / DSM 6799 / DCB-1)</name>
    <dbReference type="NCBI Taxonomy" id="706587"/>
    <lineage>
        <taxon>Bacteria</taxon>
        <taxon>Pseudomonadati</taxon>
        <taxon>Thermodesulfobacteriota</taxon>
        <taxon>Desulfomonilia</taxon>
        <taxon>Desulfomonilales</taxon>
        <taxon>Desulfomonilaceae</taxon>
        <taxon>Desulfomonile</taxon>
    </lineage>
</organism>
<dbReference type="AlphaFoldDB" id="I4CB66"/>
<dbReference type="eggNOG" id="COG2204">
    <property type="taxonomic scope" value="Bacteria"/>
</dbReference>
<dbReference type="SUPFAM" id="SSF52172">
    <property type="entry name" value="CheY-like"/>
    <property type="match status" value="1"/>
</dbReference>
<dbReference type="PROSITE" id="PS50110">
    <property type="entry name" value="RESPONSE_REGULATORY"/>
    <property type="match status" value="1"/>
</dbReference>
<dbReference type="Proteomes" id="UP000006055">
    <property type="component" value="Chromosome"/>
</dbReference>
<dbReference type="Pfam" id="PF00072">
    <property type="entry name" value="Response_reg"/>
    <property type="match status" value="1"/>
</dbReference>
<dbReference type="Gene3D" id="3.40.50.2300">
    <property type="match status" value="1"/>
</dbReference>
<evidence type="ECO:0000313" key="3">
    <source>
        <dbReference type="EMBL" id="AFM26807.1"/>
    </source>
</evidence>
<feature type="modified residue" description="4-aspartylphosphate" evidence="1">
    <location>
        <position position="58"/>
    </location>
</feature>
<dbReference type="EMBL" id="CP003360">
    <property type="protein sequence ID" value="AFM26807.1"/>
    <property type="molecule type" value="Genomic_DNA"/>
</dbReference>
<accession>I4CB66</accession>
<dbReference type="GO" id="GO:0000160">
    <property type="term" value="P:phosphorelay signal transduction system"/>
    <property type="evidence" value="ECO:0007669"/>
    <property type="project" value="InterPro"/>
</dbReference>
<dbReference type="InterPro" id="IPR011006">
    <property type="entry name" value="CheY-like_superfamily"/>
</dbReference>
<dbReference type="InterPro" id="IPR001789">
    <property type="entry name" value="Sig_transdc_resp-reg_receiver"/>
</dbReference>
<dbReference type="GO" id="GO:0003677">
    <property type="term" value="F:DNA binding"/>
    <property type="evidence" value="ECO:0007669"/>
    <property type="project" value="UniProtKB-KW"/>
</dbReference>
<evidence type="ECO:0000259" key="2">
    <source>
        <dbReference type="PROSITE" id="PS50110"/>
    </source>
</evidence>
<dbReference type="KEGG" id="dti:Desti_4170"/>
<keyword evidence="3" id="KW-0238">DNA-binding</keyword>
<sequence>MVRNVTTHILFVGVEQTLTARIRRSLKEHGVFVSIAATADHAVSMLDLQPFMDAVLLDVTSSESAVLDALQSMKSAHPLIEVIVMATREKFYVAIQAMKLGAFDLLVQPYRVDELLKKLREAKAHRCEHQEKILAAQKKMLLLRRGIYSEEGT</sequence>
<keyword evidence="1" id="KW-0597">Phosphoprotein</keyword>
<dbReference type="HOGENOM" id="CLU_000445_69_8_7"/>
<feature type="domain" description="Response regulatory" evidence="2">
    <location>
        <begin position="8"/>
        <end position="123"/>
    </location>
</feature>
<evidence type="ECO:0000313" key="4">
    <source>
        <dbReference type="Proteomes" id="UP000006055"/>
    </source>
</evidence>
<gene>
    <name evidence="3" type="ordered locus">Desti_4170</name>
</gene>
<dbReference type="RefSeq" id="WP_014811929.1">
    <property type="nucleotide sequence ID" value="NC_018025.1"/>
</dbReference>
<dbReference type="STRING" id="706587.Desti_4170"/>